<dbReference type="Pfam" id="PF06572">
    <property type="entry name" value="DUF1131"/>
    <property type="match status" value="1"/>
</dbReference>
<evidence type="ECO:0000256" key="1">
    <source>
        <dbReference type="SAM" id="SignalP"/>
    </source>
</evidence>
<dbReference type="EMBL" id="SNVX01000002">
    <property type="protein sequence ID" value="TDN60702.1"/>
    <property type="molecule type" value="Genomic_DNA"/>
</dbReference>
<proteinExistence type="predicted"/>
<keyword evidence="3" id="KW-1185">Reference proteome</keyword>
<organism evidence="2 3">
    <name type="scientific">Scandinavium goeteborgense</name>
    <dbReference type="NCBI Taxonomy" id="1851514"/>
    <lineage>
        <taxon>Bacteria</taxon>
        <taxon>Pseudomonadati</taxon>
        <taxon>Pseudomonadota</taxon>
        <taxon>Gammaproteobacteria</taxon>
        <taxon>Enterobacterales</taxon>
        <taxon>Enterobacteriaceae</taxon>
        <taxon>Scandinavium</taxon>
    </lineage>
</organism>
<dbReference type="AlphaFoldDB" id="A0A4R6EQT4"/>
<protein>
    <submittedName>
        <fullName evidence="2">Uncharacterized protein DUF1131</fullName>
    </submittedName>
</protein>
<dbReference type="RefSeq" id="WP_133460483.1">
    <property type="nucleotide sequence ID" value="NZ_SNVX01000002.1"/>
</dbReference>
<dbReference type="Proteomes" id="UP000295530">
    <property type="component" value="Unassembled WGS sequence"/>
</dbReference>
<dbReference type="InterPro" id="IPR010938">
    <property type="entry name" value="DUF1131"/>
</dbReference>
<sequence length="195" mass="21137">MKSMRLLLCALPLALTGCATVSNGFNSVHWSAAYPWNWFGSSTEVTEQGVGDLTASTPLNEEAINDALDGNYRVRSGMKTDKGTIVKYFEALKDDKVALVVNGEGGSISRIDVMDSDIPVADGAKIGTPFSEVYSKAFGNCEKASGDDSASVECKVKDSQHISYIFSGSWGGPQELMPPDDSLKFWKVSKIIWHR</sequence>
<feature type="signal peptide" evidence="1">
    <location>
        <begin position="1"/>
        <end position="21"/>
    </location>
</feature>
<evidence type="ECO:0000313" key="3">
    <source>
        <dbReference type="Proteomes" id="UP000295530"/>
    </source>
</evidence>
<keyword evidence="1" id="KW-0732">Signal</keyword>
<name>A0A4R6EQT4_SCAGO</name>
<dbReference type="NCBIfam" id="NF007990">
    <property type="entry name" value="PRK10718.1"/>
    <property type="match status" value="1"/>
</dbReference>
<reference evidence="2 3" key="1">
    <citation type="submission" date="2019-03" db="EMBL/GenBank/DDBJ databases">
        <title>Genomic analyses of the natural microbiome of Caenorhabditis elegans.</title>
        <authorList>
            <person name="Samuel B."/>
        </authorList>
    </citation>
    <scope>NUCLEOTIDE SEQUENCE [LARGE SCALE GENOMIC DNA]</scope>
    <source>
        <strain evidence="2 3">BIGb0156</strain>
    </source>
</reference>
<evidence type="ECO:0000313" key="2">
    <source>
        <dbReference type="EMBL" id="TDN60702.1"/>
    </source>
</evidence>
<dbReference type="PROSITE" id="PS51257">
    <property type="entry name" value="PROKAR_LIPOPROTEIN"/>
    <property type="match status" value="1"/>
</dbReference>
<dbReference type="OrthoDB" id="5622706at2"/>
<feature type="chain" id="PRO_5020987680" evidence="1">
    <location>
        <begin position="22"/>
        <end position="195"/>
    </location>
</feature>
<dbReference type="Gene3D" id="2.60.460.10">
    <property type="entry name" value="protein yfey like domain"/>
    <property type="match status" value="1"/>
</dbReference>
<gene>
    <name evidence="2" type="ORF">EC847_102287</name>
</gene>
<comment type="caution">
    <text evidence="2">The sequence shown here is derived from an EMBL/GenBank/DDBJ whole genome shotgun (WGS) entry which is preliminary data.</text>
</comment>
<accession>A0A4R6EQT4</accession>
<dbReference type="InterPro" id="IPR038714">
    <property type="entry name" value="YfeY-like_sf"/>
</dbReference>